<evidence type="ECO:0000313" key="1">
    <source>
        <dbReference type="EMBL" id="KIW74163.1"/>
    </source>
</evidence>
<dbReference type="EMBL" id="KN846978">
    <property type="protein sequence ID" value="KIW74163.1"/>
    <property type="molecule type" value="Genomic_DNA"/>
</dbReference>
<dbReference type="Proteomes" id="UP000053029">
    <property type="component" value="Unassembled WGS sequence"/>
</dbReference>
<feature type="non-terminal residue" evidence="1">
    <location>
        <position position="1"/>
    </location>
</feature>
<gene>
    <name evidence="1" type="ORF">Z517_12573</name>
</gene>
<evidence type="ECO:0000313" key="2">
    <source>
        <dbReference type="Proteomes" id="UP000053029"/>
    </source>
</evidence>
<keyword evidence="2" id="KW-1185">Reference proteome</keyword>
<dbReference type="VEuPathDB" id="FungiDB:Z517_12573"/>
<protein>
    <submittedName>
        <fullName evidence="1">Uncharacterized protein</fullName>
    </submittedName>
</protein>
<organism evidence="1 2">
    <name type="scientific">Fonsecaea pedrosoi CBS 271.37</name>
    <dbReference type="NCBI Taxonomy" id="1442368"/>
    <lineage>
        <taxon>Eukaryota</taxon>
        <taxon>Fungi</taxon>
        <taxon>Dikarya</taxon>
        <taxon>Ascomycota</taxon>
        <taxon>Pezizomycotina</taxon>
        <taxon>Eurotiomycetes</taxon>
        <taxon>Chaetothyriomycetidae</taxon>
        <taxon>Chaetothyriales</taxon>
        <taxon>Herpotrichiellaceae</taxon>
        <taxon>Fonsecaea</taxon>
    </lineage>
</organism>
<feature type="non-terminal residue" evidence="1">
    <location>
        <position position="119"/>
    </location>
</feature>
<sequence>DFKVRRCSLYNILLPREMVVKVYPPIAGAGVLYINGGRIRAVIPLEIIKRIRDRINLPIPFQKFFKLAFRVRTRIGLPIATVYDRPSYRIFTNYNIIKPKDGLGRVPVWEIVRSALAAP</sequence>
<accession>A0A0D2G047</accession>
<dbReference type="GeneID" id="25312063"/>
<dbReference type="RefSeq" id="XP_013277971.1">
    <property type="nucleotide sequence ID" value="XM_013422517.1"/>
</dbReference>
<dbReference type="HOGENOM" id="CLU_2066954_0_0_1"/>
<reference evidence="1 2" key="1">
    <citation type="submission" date="2015-01" db="EMBL/GenBank/DDBJ databases">
        <title>The Genome Sequence of Fonsecaea pedrosoi CBS 271.37.</title>
        <authorList>
            <consortium name="The Broad Institute Genomics Platform"/>
            <person name="Cuomo C."/>
            <person name="de Hoog S."/>
            <person name="Gorbushina A."/>
            <person name="Stielow B."/>
            <person name="Teixiera M."/>
            <person name="Abouelleil A."/>
            <person name="Chapman S.B."/>
            <person name="Priest M."/>
            <person name="Young S.K."/>
            <person name="Wortman J."/>
            <person name="Nusbaum C."/>
            <person name="Birren B."/>
        </authorList>
    </citation>
    <scope>NUCLEOTIDE SEQUENCE [LARGE SCALE GENOMIC DNA]</scope>
    <source>
        <strain evidence="1 2">CBS 271.37</strain>
    </source>
</reference>
<dbReference type="AlphaFoldDB" id="A0A0D2G047"/>
<proteinExistence type="predicted"/>
<name>A0A0D2G047_9EURO</name>